<feature type="transmembrane region" description="Helical" evidence="1">
    <location>
        <begin position="116"/>
        <end position="140"/>
    </location>
</feature>
<feature type="transmembrane region" description="Helical" evidence="1">
    <location>
        <begin position="89"/>
        <end position="110"/>
    </location>
</feature>
<dbReference type="Proteomes" id="UP000483018">
    <property type="component" value="Unassembled WGS sequence"/>
</dbReference>
<accession>A0A7C8LCT4</accession>
<dbReference type="EMBL" id="WSLF01000021">
    <property type="protein sequence ID" value="KAE9628366.1"/>
    <property type="molecule type" value="Genomic_DNA"/>
</dbReference>
<keyword evidence="3" id="KW-1185">Reference proteome</keyword>
<feature type="transmembrane region" description="Helical" evidence="1">
    <location>
        <begin position="47"/>
        <end position="68"/>
    </location>
</feature>
<proteinExistence type="predicted"/>
<sequence>MRLWFLLHGDIRFQYKYGFYFLYLIFSVFYISLIFAMPEAWREKATILMIFSDPAAMGLFFMGAIVLFEKSERVLNSIAVSPIRSYEYILSKLISIGVISVFVGFAIGSFSSAVNISIYFIMGIFLCSCLFSAVGLMVAAKSISLNGFIISTIPAQLIINIPAVAWLFGWRPGWLLIHPGVSMMELCENGRRVLLAFIILVFWDLLAVLMAHRTVKGMFREIGGVKL</sequence>
<keyword evidence="1" id="KW-0472">Membrane</keyword>
<dbReference type="InterPro" id="IPR056926">
    <property type="entry name" value="FLQE3_permease"/>
</dbReference>
<feature type="transmembrane region" description="Helical" evidence="1">
    <location>
        <begin position="190"/>
        <end position="211"/>
    </location>
</feature>
<keyword evidence="1" id="KW-1133">Transmembrane helix</keyword>
<protein>
    <submittedName>
        <fullName evidence="2">ABC transporter permease</fullName>
    </submittedName>
</protein>
<organism evidence="2 3">
    <name type="scientific">Defluviitalea raffinosedens</name>
    <dbReference type="NCBI Taxonomy" id="1450156"/>
    <lineage>
        <taxon>Bacteria</taxon>
        <taxon>Bacillati</taxon>
        <taxon>Bacillota</taxon>
        <taxon>Clostridia</taxon>
        <taxon>Lachnospirales</taxon>
        <taxon>Defluviitaleaceae</taxon>
        <taxon>Defluviitalea</taxon>
    </lineage>
</organism>
<evidence type="ECO:0000313" key="3">
    <source>
        <dbReference type="Proteomes" id="UP000483018"/>
    </source>
</evidence>
<dbReference type="AlphaFoldDB" id="A0A7C8LCT4"/>
<dbReference type="OrthoDB" id="8480522at2"/>
<dbReference type="RefSeq" id="WP_158741788.1">
    <property type="nucleotide sequence ID" value="NZ_WSLF01000021.1"/>
</dbReference>
<keyword evidence="1" id="KW-0812">Transmembrane</keyword>
<reference evidence="2 3" key="1">
    <citation type="submission" date="2019-12" db="EMBL/GenBank/DDBJ databases">
        <title>Defluviitalea raffinosedens, isolated from a biogas fermenter, genome sequencing and characterization.</title>
        <authorList>
            <person name="Rettenmaier R."/>
            <person name="Schneider M."/>
            <person name="Neuhaus K."/>
            <person name="Liebl W."/>
            <person name="Zverlov V."/>
        </authorList>
    </citation>
    <scope>NUCLEOTIDE SEQUENCE [LARGE SCALE GENOMIC DNA]</scope>
    <source>
        <strain evidence="2 3">249c-K6</strain>
    </source>
</reference>
<evidence type="ECO:0000313" key="2">
    <source>
        <dbReference type="EMBL" id="KAE9628366.1"/>
    </source>
</evidence>
<feature type="transmembrane region" description="Helical" evidence="1">
    <location>
        <begin position="147"/>
        <end position="170"/>
    </location>
</feature>
<comment type="caution">
    <text evidence="2">The sequence shown here is derived from an EMBL/GenBank/DDBJ whole genome shotgun (WGS) entry which is preliminary data.</text>
</comment>
<feature type="transmembrane region" description="Helical" evidence="1">
    <location>
        <begin position="20"/>
        <end position="41"/>
    </location>
</feature>
<dbReference type="Pfam" id="PF24686">
    <property type="entry name" value="FLQE3_permease"/>
    <property type="match status" value="1"/>
</dbReference>
<gene>
    <name evidence="2" type="ORF">GND95_14160</name>
</gene>
<name>A0A7C8LCT4_9FIRM</name>
<evidence type="ECO:0000256" key="1">
    <source>
        <dbReference type="SAM" id="Phobius"/>
    </source>
</evidence>